<evidence type="ECO:0000313" key="6">
    <source>
        <dbReference type="EMBL" id="SLM33026.1"/>
    </source>
</evidence>
<evidence type="ECO:0000256" key="3">
    <source>
        <dbReference type="ARBA" id="ARBA00022827"/>
    </source>
</evidence>
<reference evidence="6 7" key="1">
    <citation type="submission" date="2017-03" db="EMBL/GenBank/DDBJ databases">
        <authorList>
            <person name="Afonso C.L."/>
            <person name="Miller P.J."/>
            <person name="Scott M.A."/>
            <person name="Spackman E."/>
            <person name="Goraichik I."/>
            <person name="Dimitrov K.M."/>
            <person name="Suarez D.L."/>
            <person name="Swayne D.E."/>
        </authorList>
    </citation>
    <scope>NUCLEOTIDE SEQUENCE [LARGE SCALE GENOMIC DNA]</scope>
    <source>
        <strain evidence="6">PRJEB14757</strain>
    </source>
</reference>
<dbReference type="InterPro" id="IPR016171">
    <property type="entry name" value="Vanillyl_alc_oxidase_C-sub2"/>
</dbReference>
<dbReference type="Gene3D" id="3.30.465.10">
    <property type="match status" value="1"/>
</dbReference>
<protein>
    <submittedName>
        <fullName evidence="6">GlcD4</fullName>
        <ecNumber evidence="6">1.1.3.15</ecNumber>
    </submittedName>
</protein>
<organism evidence="6 7">
    <name type="scientific">Desulfamplus magnetovallimortis</name>
    <dbReference type="NCBI Taxonomy" id="1246637"/>
    <lineage>
        <taxon>Bacteria</taxon>
        <taxon>Pseudomonadati</taxon>
        <taxon>Thermodesulfobacteriota</taxon>
        <taxon>Desulfobacteria</taxon>
        <taxon>Desulfobacterales</taxon>
        <taxon>Desulfobacteraceae</taxon>
        <taxon>Desulfamplus</taxon>
    </lineage>
</organism>
<dbReference type="InterPro" id="IPR016166">
    <property type="entry name" value="FAD-bd_PCMH"/>
</dbReference>
<dbReference type="Gene3D" id="1.10.45.10">
    <property type="entry name" value="Vanillyl-alcohol Oxidase, Chain A, domain 4"/>
    <property type="match status" value="1"/>
</dbReference>
<keyword evidence="3" id="KW-0274">FAD</keyword>
<dbReference type="GO" id="GO:0003973">
    <property type="term" value="F:(S)-2-hydroxy-acid oxidase activity"/>
    <property type="evidence" value="ECO:0007669"/>
    <property type="project" value="UniProtKB-EC"/>
</dbReference>
<dbReference type="InterPro" id="IPR036318">
    <property type="entry name" value="FAD-bd_PCMH-like_sf"/>
</dbReference>
<keyword evidence="2" id="KW-0285">Flavoprotein</keyword>
<dbReference type="Pfam" id="PF02913">
    <property type="entry name" value="FAD-oxidase_C"/>
    <property type="match status" value="1"/>
</dbReference>
<dbReference type="Proteomes" id="UP000191931">
    <property type="component" value="Unassembled WGS sequence"/>
</dbReference>
<dbReference type="InterPro" id="IPR016164">
    <property type="entry name" value="FAD-linked_Oxase-like_C"/>
</dbReference>
<keyword evidence="4 6" id="KW-0560">Oxidoreductase</keyword>
<evidence type="ECO:0000256" key="2">
    <source>
        <dbReference type="ARBA" id="ARBA00022630"/>
    </source>
</evidence>
<dbReference type="STRING" id="1246637.MTBBW1_850014"/>
<proteinExistence type="predicted"/>
<comment type="cofactor">
    <cofactor evidence="1">
        <name>FAD</name>
        <dbReference type="ChEBI" id="CHEBI:57692"/>
    </cofactor>
</comment>
<dbReference type="InterPro" id="IPR016169">
    <property type="entry name" value="FAD-bd_PCMH_sub2"/>
</dbReference>
<evidence type="ECO:0000313" key="7">
    <source>
        <dbReference type="Proteomes" id="UP000191931"/>
    </source>
</evidence>
<dbReference type="InterPro" id="IPR006094">
    <property type="entry name" value="Oxid_FAD_bind_N"/>
</dbReference>
<dbReference type="PROSITE" id="PS51387">
    <property type="entry name" value="FAD_PCMH"/>
    <property type="match status" value="1"/>
</dbReference>
<dbReference type="InterPro" id="IPR051914">
    <property type="entry name" value="FAD-linked_OxidoTrans_Type4"/>
</dbReference>
<dbReference type="PANTHER" id="PTHR42934:SF2">
    <property type="entry name" value="GLYCOLATE OXIDASE SUBUNIT GLCD"/>
    <property type="match status" value="1"/>
</dbReference>
<evidence type="ECO:0000259" key="5">
    <source>
        <dbReference type="PROSITE" id="PS51387"/>
    </source>
</evidence>
<dbReference type="SUPFAM" id="SSF56176">
    <property type="entry name" value="FAD-binding/transporter-associated domain-like"/>
    <property type="match status" value="1"/>
</dbReference>
<dbReference type="FunFam" id="1.10.45.10:FF:000001">
    <property type="entry name" value="D-lactate dehydrogenase mitochondrial"/>
    <property type="match status" value="1"/>
</dbReference>
<evidence type="ECO:0000256" key="4">
    <source>
        <dbReference type="ARBA" id="ARBA00023002"/>
    </source>
</evidence>
<dbReference type="AlphaFoldDB" id="A0A1W1HKR5"/>
<name>A0A1W1HKR5_9BACT</name>
<dbReference type="Gene3D" id="3.30.70.2740">
    <property type="match status" value="1"/>
</dbReference>
<dbReference type="InterPro" id="IPR004113">
    <property type="entry name" value="FAD-bd_oxidored_4_C"/>
</dbReference>
<dbReference type="GO" id="GO:0071949">
    <property type="term" value="F:FAD binding"/>
    <property type="evidence" value="ECO:0007669"/>
    <property type="project" value="InterPro"/>
</dbReference>
<accession>A0A1W1HKR5</accession>
<dbReference type="Pfam" id="PF01565">
    <property type="entry name" value="FAD_binding_4"/>
    <property type="match status" value="1"/>
</dbReference>
<dbReference type="EMBL" id="FWEV01000331">
    <property type="protein sequence ID" value="SLM33026.1"/>
    <property type="molecule type" value="Genomic_DNA"/>
</dbReference>
<dbReference type="RefSeq" id="WP_080803093.1">
    <property type="nucleotide sequence ID" value="NZ_LT828544.1"/>
</dbReference>
<evidence type="ECO:0000256" key="1">
    <source>
        <dbReference type="ARBA" id="ARBA00001974"/>
    </source>
</evidence>
<keyword evidence="7" id="KW-1185">Reference proteome</keyword>
<gene>
    <name evidence="6" type="primary">glcD</name>
    <name evidence="6" type="ORF">MTBBW1_850014</name>
</gene>
<sequence>MKNIDTSRLKSIVGEENIKTDPADLFIYGSDSSVHSASPWVVARPANTEQVQKIMAYANQDKIPVVTRGSGSGMCGQTVPVKGGITLDMKKMNKILEINPSDVFCRVEPGVVDDDLNQALKPFGVFYPPTPASSRIATIGGEIGNNASGVRSVKYGATRDSVLGLKVVLADGSLVNLGARTRVEATGYQLHKLIVGSEGTLGVVVEATLGFVPIPKFRCLGIANFDQLEDAGKTVADIMGSGIVPSMLELVDNVAIKAVNKTMNLGLPDVQAALLYEADGMVKEAVDYEIEAMQEVCRKNNGFGLVSSYDAEERAKIFLGRKKLFPALSKFSDLLSSTSLADDMAVPYSKMAETARKIHEIAKRNNIIMTAYGHCGSGCMHTKILMEPNRQDQWESAKKAVSEIYEYVRSVNGTTSAEHGIGISKASAFKLEKSDSLNLMSNIKRAFDPNNILNPGKLMDAHDDWVTATDLRYMVA</sequence>
<dbReference type="SUPFAM" id="SSF55103">
    <property type="entry name" value="FAD-linked oxidases, C-terminal domain"/>
    <property type="match status" value="1"/>
</dbReference>
<dbReference type="EC" id="1.1.3.15" evidence="6"/>
<feature type="domain" description="FAD-binding PCMH-type" evidence="5">
    <location>
        <begin position="33"/>
        <end position="214"/>
    </location>
</feature>
<dbReference type="OrthoDB" id="9811557at2"/>
<dbReference type="PANTHER" id="PTHR42934">
    <property type="entry name" value="GLYCOLATE OXIDASE SUBUNIT GLCD"/>
    <property type="match status" value="1"/>
</dbReference>